<dbReference type="EMBL" id="CP049056">
    <property type="protein sequence ID" value="QIE57339.1"/>
    <property type="molecule type" value="Genomic_DNA"/>
</dbReference>
<evidence type="ECO:0000256" key="1">
    <source>
        <dbReference type="ARBA" id="ARBA00008635"/>
    </source>
</evidence>
<dbReference type="PANTHER" id="PTHR37302">
    <property type="entry name" value="SLR1116 PROTEIN"/>
    <property type="match status" value="1"/>
</dbReference>
<dbReference type="Proteomes" id="UP000503336">
    <property type="component" value="Chromosome"/>
</dbReference>
<dbReference type="RefSeq" id="WP_165102101.1">
    <property type="nucleotide sequence ID" value="NZ_CP049056.1"/>
</dbReference>
<dbReference type="PANTHER" id="PTHR37302:SF3">
    <property type="entry name" value="DAMAGE-INDUCIBLE PROTEIN DINB"/>
    <property type="match status" value="1"/>
</dbReference>
<keyword evidence="5" id="KW-1185">Reference proteome</keyword>
<evidence type="ECO:0000256" key="2">
    <source>
        <dbReference type="ARBA" id="ARBA00022723"/>
    </source>
</evidence>
<dbReference type="KEGG" id="hdh:G5B40_18950"/>
<sequence length="174" mass="18735">MSLRPALSLMARNNRYANAELGAAVIRLGAAGFNAPGTSFFPSIGATLNHILAIDLYYLDALEEGGVGRAAYLDFAHFADPAALVEAQQAADMRLIAFCDRLTESDLARTVPTDRGAPVPERIDALLLHLMLHDVHHRGQAHAMLAGTKVPPPQLDDFFLDHGRTEAARNALAL</sequence>
<dbReference type="SUPFAM" id="SSF109854">
    <property type="entry name" value="DinB/YfiT-like putative metalloenzymes"/>
    <property type="match status" value="1"/>
</dbReference>
<protein>
    <submittedName>
        <fullName evidence="4">Damage-inducible protein DinB</fullName>
    </submittedName>
</protein>
<proteinExistence type="inferred from homology"/>
<organism evidence="4 5">
    <name type="scientific">Pikeienuella piscinae</name>
    <dbReference type="NCBI Taxonomy" id="2748098"/>
    <lineage>
        <taxon>Bacteria</taxon>
        <taxon>Pseudomonadati</taxon>
        <taxon>Pseudomonadota</taxon>
        <taxon>Alphaproteobacteria</taxon>
        <taxon>Rhodobacterales</taxon>
        <taxon>Paracoccaceae</taxon>
        <taxon>Pikeienuella</taxon>
    </lineage>
</organism>
<feature type="binding site" evidence="3">
    <location>
        <position position="50"/>
    </location>
    <ligand>
        <name>a divalent metal cation</name>
        <dbReference type="ChEBI" id="CHEBI:60240"/>
    </ligand>
</feature>
<dbReference type="Pfam" id="PF05163">
    <property type="entry name" value="DinB"/>
    <property type="match status" value="1"/>
</dbReference>
<keyword evidence="2 3" id="KW-0479">Metal-binding</keyword>
<name>A0A7M3T5Q8_9RHOB</name>
<dbReference type="AlphaFoldDB" id="A0A7M3T5Q8"/>
<dbReference type="Gene3D" id="1.20.120.450">
    <property type="entry name" value="dinb family like domain"/>
    <property type="match status" value="1"/>
</dbReference>
<dbReference type="InterPro" id="IPR034660">
    <property type="entry name" value="DinB/YfiT-like"/>
</dbReference>
<gene>
    <name evidence="4" type="ORF">G5B40_18950</name>
</gene>
<dbReference type="InterPro" id="IPR007837">
    <property type="entry name" value="DinB"/>
</dbReference>
<evidence type="ECO:0000256" key="3">
    <source>
        <dbReference type="PIRSR" id="PIRSR607837-1"/>
    </source>
</evidence>
<evidence type="ECO:0000313" key="4">
    <source>
        <dbReference type="EMBL" id="QIE57339.1"/>
    </source>
</evidence>
<comment type="similarity">
    <text evidence="1">Belongs to the DinB family.</text>
</comment>
<accession>A0A7M3T5Q8</accession>
<dbReference type="GO" id="GO:0046872">
    <property type="term" value="F:metal ion binding"/>
    <property type="evidence" value="ECO:0007669"/>
    <property type="project" value="UniProtKB-KW"/>
</dbReference>
<reference evidence="4 5" key="1">
    <citation type="submission" date="2020-02" db="EMBL/GenBank/DDBJ databases">
        <title>complete genome sequence of Rhodobacteraceae bacterium.</title>
        <authorList>
            <person name="Park J."/>
            <person name="Kim Y.-S."/>
            <person name="Kim K.-H."/>
        </authorList>
    </citation>
    <scope>NUCLEOTIDE SEQUENCE [LARGE SCALE GENOMIC DNA]</scope>
    <source>
        <strain evidence="4 5">RR4-56</strain>
    </source>
</reference>
<feature type="binding site" evidence="3">
    <location>
        <position position="137"/>
    </location>
    <ligand>
        <name>a divalent metal cation</name>
        <dbReference type="ChEBI" id="CHEBI:60240"/>
    </ligand>
</feature>
<feature type="binding site" evidence="3">
    <location>
        <position position="133"/>
    </location>
    <ligand>
        <name>a divalent metal cation</name>
        <dbReference type="ChEBI" id="CHEBI:60240"/>
    </ligand>
</feature>
<evidence type="ECO:0000313" key="5">
    <source>
        <dbReference type="Proteomes" id="UP000503336"/>
    </source>
</evidence>